<evidence type="ECO:0000313" key="2">
    <source>
        <dbReference type="Proteomes" id="UP001062846"/>
    </source>
</evidence>
<comment type="caution">
    <text evidence="1">The sequence shown here is derived from an EMBL/GenBank/DDBJ whole genome shotgun (WGS) entry which is preliminary data.</text>
</comment>
<dbReference type="EMBL" id="CM046400">
    <property type="protein sequence ID" value="KAI8526297.1"/>
    <property type="molecule type" value="Genomic_DNA"/>
</dbReference>
<accession>A0ACC0LCJ9</accession>
<proteinExistence type="predicted"/>
<organism evidence="1 2">
    <name type="scientific">Rhododendron molle</name>
    <name type="common">Chinese azalea</name>
    <name type="synonym">Azalea mollis</name>
    <dbReference type="NCBI Taxonomy" id="49168"/>
    <lineage>
        <taxon>Eukaryota</taxon>
        <taxon>Viridiplantae</taxon>
        <taxon>Streptophyta</taxon>
        <taxon>Embryophyta</taxon>
        <taxon>Tracheophyta</taxon>
        <taxon>Spermatophyta</taxon>
        <taxon>Magnoliopsida</taxon>
        <taxon>eudicotyledons</taxon>
        <taxon>Gunneridae</taxon>
        <taxon>Pentapetalae</taxon>
        <taxon>asterids</taxon>
        <taxon>Ericales</taxon>
        <taxon>Ericaceae</taxon>
        <taxon>Ericoideae</taxon>
        <taxon>Rhodoreae</taxon>
        <taxon>Rhododendron</taxon>
    </lineage>
</organism>
<evidence type="ECO:0000313" key="1">
    <source>
        <dbReference type="EMBL" id="KAI8526297.1"/>
    </source>
</evidence>
<gene>
    <name evidence="1" type="ORF">RHMOL_Rhmol13G0297600</name>
</gene>
<reference evidence="1" key="1">
    <citation type="submission" date="2022-02" db="EMBL/GenBank/DDBJ databases">
        <title>Plant Genome Project.</title>
        <authorList>
            <person name="Zhang R.-G."/>
        </authorList>
    </citation>
    <scope>NUCLEOTIDE SEQUENCE</scope>
    <source>
        <strain evidence="1">AT1</strain>
    </source>
</reference>
<dbReference type="Proteomes" id="UP001062846">
    <property type="component" value="Chromosome 13"/>
</dbReference>
<keyword evidence="2" id="KW-1185">Reference proteome</keyword>
<name>A0ACC0LCJ9_RHOML</name>
<sequence length="1738" mass="195661">MSIYMSRLFPRSNSSFKLTHGNALRAEVVRLSEDKFLVDAGLGNTVTCTKDELVGVPNNRTTRFETKVGYLDRMTDDTVVNKHFMEKIFIELVAGESLIKERAAARFNDLVGSADIVAGEPRLLLPRRFRQNQAWMELNKRTNTNVKGFIIEKVRGGYLVAIAELAEHLAQWSYPVAFFELSFLPAVPLRNFCKSKKVERFRQEMRELFCQIEANAEFTNKNRISVSFLPNDPAAASFLEASGETTLNILGNSLSYQLLDFIWDGAVNVQEALFESDKELWVGLCDGGLLLDGNMDKIVDLSYYGVRDLLPVGRVCNSLRDAVQNDPLLWRNIHVELPLSCKITYDVLLQLSSRAQGTLHCLSLEEMGHCLEEIDAVYMLSDMGYECHWNFSTEGYQSGFNFPELFVVLRTTLVLVEMAMTLEELLANEGFKRTRSKISTGASFGSPAASVPNSTYREQHKSGSFSDVRKTERTNSDLSRYRTYRLREELPASERTNGRRLRFNLRLRDKLDRETREQGERDSSDLYDISNRSNRDSAEDFPVNEIIEVGEEDGEGCQDLFSNKMCSPDRRNGKYSTGISERERPKRRSGKDIEVDNKAGNSSNKHPLRRLSCRDYYGKSDKSLHNSGSSDDGKSRRLNEIEQNVPEPALDEVQNIHEHAIDVQNVPEPALDEIAVQAMISIVCGYIRRFLNDEDFRTSLHHNCFTVLNFTESDEGIFAESKVIASLEQAIETVEGAAEEHVSGKELIKASLQLRMITGLSSDVSKDGFTSGIPNSKISACAHLYLSVICTLQKKDRIAAKHLLQVFCNSPFEARTTLLPDLWDHMFLPHLSHLKAWYNQEADSLANTPSKARKLELLEKEYNEIMDSGTYQFAVYYKDWLTEGVEGPSTPSIHVPSIPDHGARRGGPQSYSVERIRQEGTFSHSIGIQSPTEPFSPLPMVSKRLYDAVFGRSPKSGVNNVKEYKRVESFDPSTRSSDGSTLEGEQELTHSSAKFKHMYQNIEQDNSSHHEDGLYAEEAWRLRRASAPSKGDAIDKFGMYPMYPGNPESTQISQAYPETKANEFACKRLAKLAFNGSMDLTSSTSSLHMEDEPYPDCSANSIKTRSPDEGLHGGYDNVNEESSFSNVPEVFICPLTGLVVEDPVTLETDQTFERAAISEWFKQGNRDCPVTGKILECQSIPVSNFILKRVIDSWKSDHCNHLLAFASQAAGYNKPELKVERVVLLEQLLTSFSNKDRITNAKLLLSLGGLQFLIRRFESGNMEAKTRVAALFSSCIEAESSCRDYIARTIKKPCLLELIHSKQVKSRTAAVSLLIELICLNRREDVNLFLRGLQSDGILDTMHVLLLHLQGSPPAERPLVAVLLLHFDLLDEPRKYSIYREEAVDAITVALGGSLSDKKIRSKCCKALLILGGCFSSSGKIMTEDWILKQTGFLDGPDPISLEHEEDNIIVADENIRSDDDYEREEWLRRLSASLVADRKKSFLGSISKCLGSGNLDIVRVCLTTVAWLSSALASLPDTEFQLSAFSALISRLKEVLENNDRGSVDDNCRGTRRTSDKPSGSVQVLHGELIRNWLIVVTPKVVSSVNMCIISASLRSSSESSNRCIDIRRGRRRSSGRVMGFWIQCMFYSFISRALHLWKDPWLLFSCYTSIFWFAETAQCCSLAAYLIRRCDRSVVKRFSGGCFSSSGKIMTEDWILKQTGFLDGPDPNSLEHEEDNDDDYEGEEWLRRLSASLCCR</sequence>
<protein>
    <submittedName>
        <fullName evidence="1">Uncharacterized protein</fullName>
    </submittedName>
</protein>